<keyword evidence="2" id="KW-1185">Reference proteome</keyword>
<feature type="transmembrane region" description="Helical" evidence="1">
    <location>
        <begin position="98"/>
        <end position="119"/>
    </location>
</feature>
<keyword evidence="1" id="KW-0812">Transmembrane</keyword>
<keyword evidence="1" id="KW-0472">Membrane</keyword>
<evidence type="ECO:0000313" key="2">
    <source>
        <dbReference type="Proteomes" id="UP000035681"/>
    </source>
</evidence>
<accession>A0A0K0DT31</accession>
<name>A0A0K0DT31_STRER</name>
<dbReference type="Proteomes" id="UP000035681">
    <property type="component" value="Unplaced"/>
</dbReference>
<feature type="transmembrane region" description="Helical" evidence="1">
    <location>
        <begin position="7"/>
        <end position="26"/>
    </location>
</feature>
<organism evidence="3">
    <name type="scientific">Strongyloides stercoralis</name>
    <name type="common">Threadworm</name>
    <dbReference type="NCBI Taxonomy" id="6248"/>
    <lineage>
        <taxon>Eukaryota</taxon>
        <taxon>Metazoa</taxon>
        <taxon>Ecdysozoa</taxon>
        <taxon>Nematoda</taxon>
        <taxon>Chromadorea</taxon>
        <taxon>Rhabditida</taxon>
        <taxon>Tylenchina</taxon>
        <taxon>Panagrolaimomorpha</taxon>
        <taxon>Strongyloidoidea</taxon>
        <taxon>Strongyloididae</taxon>
        <taxon>Strongyloides</taxon>
    </lineage>
</organism>
<proteinExistence type="predicted"/>
<protein>
    <submittedName>
        <fullName evidence="4">CX domain-containing protein</fullName>
    </submittedName>
</protein>
<dbReference type="WBParaSite" id="TCONS_00009306.p1">
    <property type="protein sequence ID" value="TCONS_00009306.p1"/>
    <property type="gene ID" value="XLOC_007134"/>
</dbReference>
<dbReference type="AlphaFoldDB" id="A0A0K0DT31"/>
<dbReference type="WBParaSite" id="SSTP_0000039200.1">
    <property type="protein sequence ID" value="SSTP_0000039200.1"/>
    <property type="gene ID" value="SSTP_0000039200"/>
</dbReference>
<dbReference type="Pfam" id="PF10853">
    <property type="entry name" value="DUF2650"/>
    <property type="match status" value="1"/>
</dbReference>
<keyword evidence="1" id="KW-1133">Transmembrane helix</keyword>
<evidence type="ECO:0000256" key="1">
    <source>
        <dbReference type="SAM" id="Phobius"/>
    </source>
</evidence>
<dbReference type="InterPro" id="IPR022559">
    <property type="entry name" value="SUP-1-like"/>
</dbReference>
<reference evidence="3" key="1">
    <citation type="submission" date="2015-08" db="UniProtKB">
        <authorList>
            <consortium name="WormBaseParasite"/>
        </authorList>
    </citation>
    <scope>IDENTIFICATION</scope>
</reference>
<sequence>MTYKNRLFLYIIINYFIITLTKGQYLPKQKSSDINFDFFYTFKNTTLYNFEPYTLRSGRYHCNFSGNIYKCAGTPSILTYSDCCSYNNLQCCIVPQDWIIMLIMTLFLGIFVCLFYSIIERITYLTIP</sequence>
<evidence type="ECO:0000313" key="4">
    <source>
        <dbReference type="WBParaSite" id="TCONS_00009306.p1"/>
    </source>
</evidence>
<evidence type="ECO:0000313" key="3">
    <source>
        <dbReference type="WBParaSite" id="SSTP_0000039200.1"/>
    </source>
</evidence>